<dbReference type="EMBL" id="CP008941">
    <property type="protein sequence ID" value="AIK96159.1"/>
    <property type="molecule type" value="Genomic_DNA"/>
</dbReference>
<dbReference type="HOGENOM" id="CLU_1183276_0_0_5"/>
<accession>A0A077AVT6</accession>
<protein>
    <submittedName>
        <fullName evidence="2">Uncharacterized protein</fullName>
    </submittedName>
</protein>
<evidence type="ECO:0000313" key="2">
    <source>
        <dbReference type="EMBL" id="AIK96159.1"/>
    </source>
</evidence>
<feature type="region of interest" description="Disordered" evidence="1">
    <location>
        <begin position="152"/>
        <end position="234"/>
    </location>
</feature>
<keyword evidence="3" id="KW-1185">Reference proteome</keyword>
<dbReference type="KEGG" id="paca:ID47_04490"/>
<dbReference type="STRING" id="91604.ID47_04490"/>
<dbReference type="Proteomes" id="UP000028926">
    <property type="component" value="Chromosome"/>
</dbReference>
<evidence type="ECO:0000313" key="3">
    <source>
        <dbReference type="Proteomes" id="UP000028926"/>
    </source>
</evidence>
<sequence>MQNRILKSIMILSLCLSYSQAEEETGFMAKIKLFFGAIPPQDVDRGEGISRTFTPSPKKVSIDSQHNAASELFSDSATLDGYWKENTMGEPSDHALTMEEPGRLMPAERGLDQPIAPTIPVDQTPPSDPVHDLTPAIEMPLEPGILERPLTQTQQPSAAEDALLPSPSPQSAIDNTTQFPTFSPTLHPDQLEPMMPDSMVDEMPGTMEHENPEPQPQLFTQHSPQHFENIDESR</sequence>
<feature type="compositionally biased region" description="Polar residues" evidence="1">
    <location>
        <begin position="169"/>
        <end position="184"/>
    </location>
</feature>
<dbReference type="AlphaFoldDB" id="A0A077AVT6"/>
<organism evidence="2 3">
    <name type="scientific">Candidatus Odyssella acanthamoebae</name>
    <dbReference type="NCBI Taxonomy" id="91604"/>
    <lineage>
        <taxon>Bacteria</taxon>
        <taxon>Pseudomonadati</taxon>
        <taxon>Pseudomonadota</taxon>
        <taxon>Alphaproteobacteria</taxon>
        <taxon>Holosporales</taxon>
        <taxon>Candidatus Paracaedibacteraceae</taxon>
        <taxon>Candidatus Odyssella</taxon>
    </lineage>
</organism>
<dbReference type="RefSeq" id="WP_038464228.1">
    <property type="nucleotide sequence ID" value="NZ_CP008941.1"/>
</dbReference>
<name>A0A077AVT6_9PROT</name>
<evidence type="ECO:0000256" key="1">
    <source>
        <dbReference type="SAM" id="MobiDB-lite"/>
    </source>
</evidence>
<gene>
    <name evidence="2" type="ORF">ID47_04490</name>
</gene>
<proteinExistence type="predicted"/>
<reference evidence="2 3" key="1">
    <citation type="submission" date="2014-07" db="EMBL/GenBank/DDBJ databases">
        <title>Comparative genomic insights into amoeba endosymbionts belonging to the families of Holosporaceae and Candidatus Midichloriaceae within Rickettsiales.</title>
        <authorList>
            <person name="Wang Z."/>
            <person name="Wu M."/>
        </authorList>
    </citation>
    <scope>NUCLEOTIDE SEQUENCE [LARGE SCALE GENOMIC DNA]</scope>
    <source>
        <strain evidence="2">PRA3</strain>
    </source>
</reference>
<feature type="compositionally biased region" description="Polar residues" evidence="1">
    <location>
        <begin position="217"/>
        <end position="226"/>
    </location>
</feature>